<dbReference type="HOGENOM" id="CLU_2893277_0_0_2"/>
<evidence type="ECO:0000256" key="1">
    <source>
        <dbReference type="SAM" id="Phobius"/>
    </source>
</evidence>
<protein>
    <recommendedName>
        <fullName evidence="4">VanZ-like domain-containing protein</fullName>
    </recommendedName>
</protein>
<dbReference type="KEGG" id="mmj:MSMAS_2590"/>
<evidence type="ECO:0000313" key="2">
    <source>
        <dbReference type="EMBL" id="AKB65786.1"/>
    </source>
</evidence>
<accession>A0A0E3LUS6</accession>
<feature type="transmembrane region" description="Helical" evidence="1">
    <location>
        <begin position="26"/>
        <end position="47"/>
    </location>
</feature>
<organism evidence="2 3">
    <name type="scientific">Methanosarcina mazei S-6</name>
    <dbReference type="NCBI Taxonomy" id="213585"/>
    <lineage>
        <taxon>Archaea</taxon>
        <taxon>Methanobacteriati</taxon>
        <taxon>Methanobacteriota</taxon>
        <taxon>Stenosarchaea group</taxon>
        <taxon>Methanomicrobia</taxon>
        <taxon>Methanosarcinales</taxon>
        <taxon>Methanosarcinaceae</taxon>
        <taxon>Methanosarcina</taxon>
    </lineage>
</organism>
<keyword evidence="1" id="KW-0472">Membrane</keyword>
<reference evidence="2 3" key="1">
    <citation type="submission" date="2014-07" db="EMBL/GenBank/DDBJ databases">
        <title>Methanogenic archaea and the global carbon cycle.</title>
        <authorList>
            <person name="Henriksen J.R."/>
            <person name="Luke J."/>
            <person name="Reinhart S."/>
            <person name="Benedict M.N."/>
            <person name="Youngblut N.D."/>
            <person name="Metcalf M.E."/>
            <person name="Whitaker R.J."/>
            <person name="Metcalf W.W."/>
        </authorList>
    </citation>
    <scope>NUCLEOTIDE SEQUENCE [LARGE SCALE GENOMIC DNA]</scope>
    <source>
        <strain evidence="2 3">S-6</strain>
    </source>
</reference>
<keyword evidence="1" id="KW-0812">Transmembrane</keyword>
<evidence type="ECO:0000313" key="3">
    <source>
        <dbReference type="Proteomes" id="UP000033097"/>
    </source>
</evidence>
<keyword evidence="1" id="KW-1133">Transmembrane helix</keyword>
<name>A0A0E3LUS6_METMZ</name>
<dbReference type="AlphaFoldDB" id="A0A0E3LUS6"/>
<dbReference type="EMBL" id="CP009512">
    <property type="protein sequence ID" value="AKB65786.1"/>
    <property type="molecule type" value="Genomic_DNA"/>
</dbReference>
<sequence>MGTVYGILNEIFQSFLPYRTASVEDAVSNLIGLLLAQIFVILFVLALKSVLNRKKKVEAPAD</sequence>
<proteinExistence type="predicted"/>
<dbReference type="Proteomes" id="UP000033097">
    <property type="component" value="Chromosome"/>
</dbReference>
<dbReference type="NCBIfam" id="NF037970">
    <property type="entry name" value="vanZ_1"/>
    <property type="match status" value="1"/>
</dbReference>
<gene>
    <name evidence="2" type="ORF">MSMAS_2590</name>
</gene>
<dbReference type="PATRIC" id="fig|213585.10.peg.3267"/>
<evidence type="ECO:0008006" key="4">
    <source>
        <dbReference type="Google" id="ProtNLM"/>
    </source>
</evidence>